<protein>
    <submittedName>
        <fullName evidence="1">Uncharacterized protein</fullName>
    </submittedName>
</protein>
<reference evidence="1" key="1">
    <citation type="submission" date="2022-06" db="EMBL/GenBank/DDBJ databases">
        <title>Phylogenomic reconstructions and comparative analyses of Kickxellomycotina fungi.</title>
        <authorList>
            <person name="Reynolds N.K."/>
            <person name="Stajich J.E."/>
            <person name="Barry K."/>
            <person name="Grigoriev I.V."/>
            <person name="Crous P."/>
            <person name="Smith M.E."/>
        </authorList>
    </citation>
    <scope>NUCLEOTIDE SEQUENCE</scope>
    <source>
        <strain evidence="1">RSA 2271</strain>
    </source>
</reference>
<organism evidence="1 2">
    <name type="scientific">Spiromyces aspiralis</name>
    <dbReference type="NCBI Taxonomy" id="68401"/>
    <lineage>
        <taxon>Eukaryota</taxon>
        <taxon>Fungi</taxon>
        <taxon>Fungi incertae sedis</taxon>
        <taxon>Zoopagomycota</taxon>
        <taxon>Kickxellomycotina</taxon>
        <taxon>Kickxellomycetes</taxon>
        <taxon>Kickxellales</taxon>
        <taxon>Kickxellaceae</taxon>
        <taxon>Spiromyces</taxon>
    </lineage>
</organism>
<proteinExistence type="predicted"/>
<dbReference type="Proteomes" id="UP001145114">
    <property type="component" value="Unassembled WGS sequence"/>
</dbReference>
<keyword evidence="2" id="KW-1185">Reference proteome</keyword>
<evidence type="ECO:0000313" key="2">
    <source>
        <dbReference type="Proteomes" id="UP001145114"/>
    </source>
</evidence>
<dbReference type="EMBL" id="JAMZIH010003433">
    <property type="protein sequence ID" value="KAJ1676824.1"/>
    <property type="molecule type" value="Genomic_DNA"/>
</dbReference>
<accession>A0ACC1HSB3</accession>
<gene>
    <name evidence="1" type="ORF">EV182_007431</name>
</gene>
<evidence type="ECO:0000313" key="1">
    <source>
        <dbReference type="EMBL" id="KAJ1676824.1"/>
    </source>
</evidence>
<feature type="non-terminal residue" evidence="1">
    <location>
        <position position="243"/>
    </location>
</feature>
<name>A0ACC1HSB3_9FUNG</name>
<comment type="caution">
    <text evidence="1">The sequence shown here is derived from an EMBL/GenBank/DDBJ whole genome shotgun (WGS) entry which is preliminary data.</text>
</comment>
<sequence>MPVLPVQQPAQAPITPQKEICNYYAPTPLYALDWNRGAEPENAFRVAMGSLVEEPVNKLYVANLSASHLAESKPQIPDFYTVGEAAVDFPITKVMWQRYKAGISDGNLLATSTDRIKLWRCIGRGRDDIMDEDSGSGKDGAPHEVAVLATKSHGNGRCGAPLTSFDWNTVDPRILITGSVETTCSVWDVTTQKLRTQLIAHDREVYDVGFITGSLDTFASVGGDGSVRSFDLRSLEHCSILYE</sequence>